<feature type="domain" description="Pyridoxamine 5'-phosphate oxidase N-terminal" evidence="1">
    <location>
        <begin position="8"/>
        <end position="133"/>
    </location>
</feature>
<protein>
    <submittedName>
        <fullName evidence="2">Pyridoxamine 5'-phosphate oxidase</fullName>
    </submittedName>
</protein>
<dbReference type="EMBL" id="BMJJ01000003">
    <property type="protein sequence ID" value="GGD14337.1"/>
    <property type="molecule type" value="Genomic_DNA"/>
</dbReference>
<dbReference type="PANTHER" id="PTHR39336:SF1">
    <property type="entry name" value="PYRIDOXAMINE PHOSPHATE OXIDASE FAMILY PROTEIN (AFU_ORTHOLOGUE AFUA_6G11440)"/>
    <property type="match status" value="1"/>
</dbReference>
<dbReference type="AlphaFoldDB" id="A0A917D9Q6"/>
<dbReference type="PANTHER" id="PTHR39336">
    <property type="entry name" value="PYRIDOXAMINE PHOSPHATE OXIDASE FAMILY PROTEIN (AFU_ORTHOLOGUE AFUA_6G11440)"/>
    <property type="match status" value="1"/>
</dbReference>
<dbReference type="RefSeq" id="WP_188850092.1">
    <property type="nucleotide sequence ID" value="NZ_BMJJ01000003.1"/>
</dbReference>
<proteinExistence type="predicted"/>
<comment type="caution">
    <text evidence="2">The sequence shown here is derived from an EMBL/GenBank/DDBJ whole genome shotgun (WGS) entry which is preliminary data.</text>
</comment>
<dbReference type="InterPro" id="IPR012349">
    <property type="entry name" value="Split_barrel_FMN-bd"/>
</dbReference>
<organism evidence="2 3">
    <name type="scientific">Aureimonas glaciei</name>
    <dbReference type="NCBI Taxonomy" id="1776957"/>
    <lineage>
        <taxon>Bacteria</taxon>
        <taxon>Pseudomonadati</taxon>
        <taxon>Pseudomonadota</taxon>
        <taxon>Alphaproteobacteria</taxon>
        <taxon>Hyphomicrobiales</taxon>
        <taxon>Aurantimonadaceae</taxon>
        <taxon>Aureimonas</taxon>
    </lineage>
</organism>
<keyword evidence="3" id="KW-1185">Reference proteome</keyword>
<dbReference type="Pfam" id="PF01243">
    <property type="entry name" value="PNPOx_N"/>
    <property type="match status" value="1"/>
</dbReference>
<accession>A0A917D9Q6</accession>
<reference evidence="2" key="1">
    <citation type="journal article" date="2014" name="Int. J. Syst. Evol. Microbiol.">
        <title>Complete genome sequence of Corynebacterium casei LMG S-19264T (=DSM 44701T), isolated from a smear-ripened cheese.</title>
        <authorList>
            <consortium name="US DOE Joint Genome Institute (JGI-PGF)"/>
            <person name="Walter F."/>
            <person name="Albersmeier A."/>
            <person name="Kalinowski J."/>
            <person name="Ruckert C."/>
        </authorList>
    </citation>
    <scope>NUCLEOTIDE SEQUENCE</scope>
    <source>
        <strain evidence="2">CGMCC 1.15493</strain>
    </source>
</reference>
<evidence type="ECO:0000259" key="1">
    <source>
        <dbReference type="Pfam" id="PF01243"/>
    </source>
</evidence>
<name>A0A917D9Q6_9HYPH</name>
<dbReference type="Proteomes" id="UP000613160">
    <property type="component" value="Unassembled WGS sequence"/>
</dbReference>
<dbReference type="InterPro" id="IPR011576">
    <property type="entry name" value="Pyridox_Oxase_N"/>
</dbReference>
<dbReference type="Gene3D" id="2.30.110.10">
    <property type="entry name" value="Electron Transport, Fmn-binding Protein, Chain A"/>
    <property type="match status" value="1"/>
</dbReference>
<dbReference type="SUPFAM" id="SSF50475">
    <property type="entry name" value="FMN-binding split barrel"/>
    <property type="match status" value="1"/>
</dbReference>
<evidence type="ECO:0000313" key="2">
    <source>
        <dbReference type="EMBL" id="GGD14337.1"/>
    </source>
</evidence>
<evidence type="ECO:0000313" key="3">
    <source>
        <dbReference type="Proteomes" id="UP000613160"/>
    </source>
</evidence>
<sequence>MGKQFTAIDDRHRDFVARQKIFFTGSAAAGTRINISPRGTDAFRVLGANTVAYRDLTGSGNETAAHMRADGRITIMFCAVDGPPMILRFYGHGRIVLKDTPEFDAMIASHFDGEAPLGTRQIVVVDVDFVHTSCGYGVPLFEHVGERASMQNFAEAKGEEGLEAYRREKNAVSLDGLPTGMFDA</sequence>
<gene>
    <name evidence="2" type="ORF">GCM10011335_16400</name>
</gene>
<reference evidence="2" key="2">
    <citation type="submission" date="2020-09" db="EMBL/GenBank/DDBJ databases">
        <authorList>
            <person name="Sun Q."/>
            <person name="Zhou Y."/>
        </authorList>
    </citation>
    <scope>NUCLEOTIDE SEQUENCE</scope>
    <source>
        <strain evidence="2">CGMCC 1.15493</strain>
    </source>
</reference>